<dbReference type="InterPro" id="IPR007110">
    <property type="entry name" value="Ig-like_dom"/>
</dbReference>
<protein>
    <recommendedName>
        <fullName evidence="9">Immunoglobulin like and fibronectin type III domain containing 1</fullName>
    </recommendedName>
</protein>
<dbReference type="InterPro" id="IPR040849">
    <property type="entry name" value="MyBP-C_THB"/>
</dbReference>
<dbReference type="STRING" id="13735.ENSPSIP00000007655"/>
<evidence type="ECO:0000256" key="4">
    <source>
        <dbReference type="SAM" id="MobiDB-lite"/>
    </source>
</evidence>
<dbReference type="SUPFAM" id="SSF48726">
    <property type="entry name" value="Immunoglobulin"/>
    <property type="match status" value="6"/>
</dbReference>
<dbReference type="GeneTree" id="ENSGT00940000169516"/>
<dbReference type="eggNOG" id="KOG0613">
    <property type="taxonomic scope" value="Eukaryota"/>
</dbReference>
<evidence type="ECO:0000259" key="6">
    <source>
        <dbReference type="PROSITE" id="PS50853"/>
    </source>
</evidence>
<feature type="region of interest" description="Disordered" evidence="4">
    <location>
        <begin position="400"/>
        <end position="440"/>
    </location>
</feature>
<dbReference type="SMART" id="SM00408">
    <property type="entry name" value="IGc2"/>
    <property type="match status" value="3"/>
</dbReference>
<feature type="domain" description="Fibronectin type-III" evidence="6">
    <location>
        <begin position="1046"/>
        <end position="1140"/>
    </location>
</feature>
<dbReference type="InterPro" id="IPR003598">
    <property type="entry name" value="Ig_sub2"/>
</dbReference>
<dbReference type="Ensembl" id="ENSPSIT00000007696.1">
    <property type="protein sequence ID" value="ENSPSIP00000007655.1"/>
    <property type="gene ID" value="ENSPSIG00000006989.1"/>
</dbReference>
<dbReference type="InterPro" id="IPR003961">
    <property type="entry name" value="FN3_dom"/>
</dbReference>
<dbReference type="FunFam" id="2.60.40.10:FF:001231">
    <property type="entry name" value="Immunoglobulin-like and fibronectin type III domain containing 1"/>
    <property type="match status" value="1"/>
</dbReference>
<reference evidence="7" key="3">
    <citation type="submission" date="2025-08" db="UniProtKB">
        <authorList>
            <consortium name="Ensembl"/>
        </authorList>
    </citation>
    <scope>IDENTIFICATION</scope>
</reference>
<reference evidence="8" key="2">
    <citation type="journal article" date="2013" name="Nat. Genet.">
        <title>The draft genomes of soft-shell turtle and green sea turtle yield insights into the development and evolution of the turtle-specific body plan.</title>
        <authorList>
            <person name="Wang Z."/>
            <person name="Pascual-Anaya J."/>
            <person name="Zadissa A."/>
            <person name="Li W."/>
            <person name="Niimura Y."/>
            <person name="Huang Z."/>
            <person name="Li C."/>
            <person name="White S."/>
            <person name="Xiong Z."/>
            <person name="Fang D."/>
            <person name="Wang B."/>
            <person name="Ming Y."/>
            <person name="Chen Y."/>
            <person name="Zheng Y."/>
            <person name="Kuraku S."/>
            <person name="Pignatelli M."/>
            <person name="Herrero J."/>
            <person name="Beal K."/>
            <person name="Nozawa M."/>
            <person name="Li Q."/>
            <person name="Wang J."/>
            <person name="Zhang H."/>
            <person name="Yu L."/>
            <person name="Shigenobu S."/>
            <person name="Wang J."/>
            <person name="Liu J."/>
            <person name="Flicek P."/>
            <person name="Searle S."/>
            <person name="Wang J."/>
            <person name="Kuratani S."/>
            <person name="Yin Y."/>
            <person name="Aken B."/>
            <person name="Zhang G."/>
            <person name="Irie N."/>
        </authorList>
    </citation>
    <scope>NUCLEOTIDE SEQUENCE [LARGE SCALE GENOMIC DNA]</scope>
    <source>
        <strain evidence="8">Daiwa-1</strain>
    </source>
</reference>
<dbReference type="InterPro" id="IPR003599">
    <property type="entry name" value="Ig_sub"/>
</dbReference>
<feature type="domain" description="Ig-like" evidence="5">
    <location>
        <begin position="1160"/>
        <end position="1248"/>
    </location>
</feature>
<dbReference type="PROSITE" id="PS50853">
    <property type="entry name" value="FN3"/>
    <property type="match status" value="4"/>
</dbReference>
<dbReference type="EMBL" id="AGCU01037249">
    <property type="status" value="NOT_ANNOTATED_CDS"/>
    <property type="molecule type" value="Genomic_DNA"/>
</dbReference>
<feature type="domain" description="Fibronectin type-III" evidence="6">
    <location>
        <begin position="649"/>
        <end position="745"/>
    </location>
</feature>
<dbReference type="Gene3D" id="2.60.40.10">
    <property type="entry name" value="Immunoglobulins"/>
    <property type="match status" value="10"/>
</dbReference>
<name>K7FHZ5_PELSI</name>
<proteinExistence type="predicted"/>
<dbReference type="FunFam" id="2.60.40.10:FF:001097">
    <property type="entry name" value="Immunoglobulin-like and fibronectin type III domain-containing protein 1"/>
    <property type="match status" value="1"/>
</dbReference>
<evidence type="ECO:0000256" key="1">
    <source>
        <dbReference type="ARBA" id="ARBA00022737"/>
    </source>
</evidence>
<evidence type="ECO:0000256" key="3">
    <source>
        <dbReference type="ARBA" id="ARBA00023319"/>
    </source>
</evidence>
<evidence type="ECO:0000256" key="2">
    <source>
        <dbReference type="ARBA" id="ARBA00023157"/>
    </source>
</evidence>
<dbReference type="FunFam" id="2.60.40.10:FF:001401">
    <property type="entry name" value="immunoglobulin-like and fibronectin type III domain-containing protein 1"/>
    <property type="match status" value="1"/>
</dbReference>
<accession>K7FHZ5</accession>
<feature type="domain" description="Ig-like" evidence="5">
    <location>
        <begin position="30"/>
        <end position="120"/>
    </location>
</feature>
<dbReference type="SMART" id="SM00060">
    <property type="entry name" value="FN3"/>
    <property type="match status" value="4"/>
</dbReference>
<feature type="domain" description="Fibronectin type-III" evidence="6">
    <location>
        <begin position="847"/>
        <end position="945"/>
    </location>
</feature>
<dbReference type="FunFam" id="2.60.40.10:FF:000031">
    <property type="entry name" value="Myosin-binding protein C, slow type"/>
    <property type="match status" value="1"/>
</dbReference>
<dbReference type="OMA" id="VGRNDWE"/>
<dbReference type="Pfam" id="PF00041">
    <property type="entry name" value="fn3"/>
    <property type="match status" value="4"/>
</dbReference>
<dbReference type="FunFam" id="2.60.40.10:FF:000032">
    <property type="entry name" value="palladin isoform X1"/>
    <property type="match status" value="1"/>
</dbReference>
<dbReference type="Pfam" id="PF07679">
    <property type="entry name" value="I-set"/>
    <property type="match status" value="4"/>
</dbReference>
<dbReference type="InterPro" id="IPR036116">
    <property type="entry name" value="FN3_sf"/>
</dbReference>
<dbReference type="PANTHER" id="PTHR13817">
    <property type="entry name" value="TITIN"/>
    <property type="match status" value="1"/>
</dbReference>
<keyword evidence="3" id="KW-0393">Immunoglobulin domain</keyword>
<dbReference type="HOGENOM" id="CLU_006405_2_0_1"/>
<evidence type="ECO:0000313" key="8">
    <source>
        <dbReference type="Proteomes" id="UP000007267"/>
    </source>
</evidence>
<dbReference type="InterPro" id="IPR036179">
    <property type="entry name" value="Ig-like_dom_sf"/>
</dbReference>
<dbReference type="SUPFAM" id="SSF49265">
    <property type="entry name" value="Fibronectin type III"/>
    <property type="match status" value="2"/>
</dbReference>
<dbReference type="CDD" id="cd00063">
    <property type="entry name" value="FN3"/>
    <property type="match status" value="4"/>
</dbReference>
<dbReference type="InterPro" id="IPR050964">
    <property type="entry name" value="Striated_Muscle_Regulatory"/>
</dbReference>
<reference evidence="8" key="1">
    <citation type="submission" date="2011-10" db="EMBL/GenBank/DDBJ databases">
        <authorList>
            <consortium name="Soft-shell Turtle Genome Consortium"/>
        </authorList>
    </citation>
    <scope>NUCLEOTIDE SEQUENCE [LARGE SCALE GENOMIC DNA]</scope>
    <source>
        <strain evidence="8">Daiwa-1</strain>
    </source>
</reference>
<evidence type="ECO:0008006" key="9">
    <source>
        <dbReference type="Google" id="ProtNLM"/>
    </source>
</evidence>
<keyword evidence="2" id="KW-1015">Disulfide bond</keyword>
<feature type="domain" description="Fibronectin type-III" evidence="6">
    <location>
        <begin position="749"/>
        <end position="844"/>
    </location>
</feature>
<dbReference type="PRINTS" id="PR00014">
    <property type="entry name" value="FNTYPEIII"/>
</dbReference>
<dbReference type="Pfam" id="PF18362">
    <property type="entry name" value="THB"/>
    <property type="match status" value="1"/>
</dbReference>
<dbReference type="SMART" id="SM00409">
    <property type="entry name" value="IG"/>
    <property type="match status" value="6"/>
</dbReference>
<feature type="region of interest" description="Disordered" evidence="4">
    <location>
        <begin position="496"/>
        <end position="515"/>
    </location>
</feature>
<dbReference type="EMBL" id="AGCU01037250">
    <property type="status" value="NOT_ANNOTATED_CDS"/>
    <property type="molecule type" value="Genomic_DNA"/>
</dbReference>
<dbReference type="FunFam" id="2.60.40.10:FF:001232">
    <property type="entry name" value="Immunoglobulin-like and fibronectin type III domain-containing 1"/>
    <property type="match status" value="1"/>
</dbReference>
<sequence length="1254" mass="138239">SPGKPRKKSAVPGVTIQQFIDVVPKGCSTPDFVRKPVTITLQEGKNATFRAVVTGEPAPAVIWKCSKGELRDPDKYQTSFHAATNEHVLQINTLTAGDTGLYHCSAANQYGEAACTAGLKVIQASFKRKARPLPAEPPEDLKKELQDFRKMLRKRTPLQKKEVDMDQVWQLLLNADRKDYENICLKHGIVDFRGMLRKLQQMKKDREDKQQQYIYSVTNLKHIKANREGSATFHLEIDLKNPRSRIYLYKDGQMINYGVNEDTAKHCLRQAGNKYSFTVAQLQPGDAGVYQIKVEDVDVFSTELDADSLPCRFRHPLRGARCREQGNAAFECSLHTPCSRAVWLYRQRPIEGSDKYEISISPDGLAHRLAIRNVQLADEGPYTLDIGICSSSAWLEVEQTSTGHMQSSEREHHFKSTGTGKDGQSGSSRDGSRELDGSSVDADWGFGSLGKAGLTGQPESRCHLDKGLSEVSAQKGEPALPPSSLADDRAEGIWLRDERKPTGPEEVSSEKEDLVHKWSTGKDSLAGKCKFEAEGEKTEASIFVEDSPTVDKALLGKLMKEPLVVKAGQNATVKIPFEGRKPVSAGWLKDGAELLADARVHIDKGDNFTRLFISSTRRTDCGDYSVKLKNESGALEASVRLEVIDKPQKPRGPIEVVDSSTTGITIRWKPPKDDGGKPVQNYIIERQQVGRKTWVTLGETSRNSSTFTTNKVERDKSYCFRVRAVNAEGTSEALESDEVAASAKAFPGLPAPPMIVSASEESIKLSWTTPPKTGNSKILGYVVEKRKKGSSIWTPITDLPIAGRQWVVAGLQAGLQYEFRVAAVNAAGAGEASAPSDAVFARDPMKPPGRVRDLRVTSTDDTSITLAWMKPDSEAGGSATGYQVEKRSSDSLKWAQCTAAPVERTSYTIRGLRARETYCLRVRAVNEGGLGEAVALDTCIRTGPPAVSPKFLRDDTMKNFMIVKVGGCIRVHAPFEASPTPEVIWLKDRLPLPSRAVVSTRDGLSQLLIPSAGFSDSGLYTIVLQNDQGKKESFCFQVQVADIPQPPGLVRLQENVLNTVTVMWDPSPTEKWEQNLYYTVLKSDSSKGSWQVVRDLIYTTKCTVTNLLPGRAYYFRVVAKNGMGTSDPSGTAQPWIVRKEKEEFQVRLPKYRRVNRNMPPRFLVRLKPHVVTTAADCYMSCAVGGYPKPKVTWYKDGRNLSGDPAFFSTDACGVCCLVIPAVTKRDEGEYEAEASNAVGRVASKARLLVKGKDS</sequence>
<dbReference type="InterPro" id="IPR013783">
    <property type="entry name" value="Ig-like_fold"/>
</dbReference>
<dbReference type="InterPro" id="IPR013098">
    <property type="entry name" value="Ig_I-set"/>
</dbReference>
<dbReference type="PANTHER" id="PTHR13817:SF181">
    <property type="entry name" value="IMMUNOGLOBULIN-LIKE AND FIBRONECTIN TYPE III DOMAIN-CONTAINING PROTEIN 1"/>
    <property type="match status" value="1"/>
</dbReference>
<dbReference type="Proteomes" id="UP000007267">
    <property type="component" value="Unassembled WGS sequence"/>
</dbReference>
<dbReference type="PROSITE" id="PS50835">
    <property type="entry name" value="IG_LIKE"/>
    <property type="match status" value="2"/>
</dbReference>
<organism evidence="7 8">
    <name type="scientific">Pelodiscus sinensis</name>
    <name type="common">Chinese softshell turtle</name>
    <name type="synonym">Trionyx sinensis</name>
    <dbReference type="NCBI Taxonomy" id="13735"/>
    <lineage>
        <taxon>Eukaryota</taxon>
        <taxon>Metazoa</taxon>
        <taxon>Chordata</taxon>
        <taxon>Craniata</taxon>
        <taxon>Vertebrata</taxon>
        <taxon>Euteleostomi</taxon>
        <taxon>Archelosauria</taxon>
        <taxon>Testudinata</taxon>
        <taxon>Testudines</taxon>
        <taxon>Cryptodira</taxon>
        <taxon>Trionychia</taxon>
        <taxon>Trionychidae</taxon>
        <taxon>Pelodiscus</taxon>
    </lineage>
</organism>
<keyword evidence="8" id="KW-1185">Reference proteome</keyword>
<keyword evidence="1" id="KW-0677">Repeat</keyword>
<reference evidence="7" key="4">
    <citation type="submission" date="2025-09" db="UniProtKB">
        <authorList>
            <consortium name="Ensembl"/>
        </authorList>
    </citation>
    <scope>IDENTIFICATION</scope>
</reference>
<evidence type="ECO:0000313" key="7">
    <source>
        <dbReference type="Ensembl" id="ENSPSIP00000007655.1"/>
    </source>
</evidence>
<dbReference type="AlphaFoldDB" id="K7FHZ5"/>
<evidence type="ECO:0000259" key="5">
    <source>
        <dbReference type="PROSITE" id="PS50835"/>
    </source>
</evidence>